<evidence type="ECO:0000256" key="4">
    <source>
        <dbReference type="SAM" id="Phobius"/>
    </source>
</evidence>
<keyword evidence="2" id="KW-1015">Disulfide bond</keyword>
<feature type="domain" description="LamG-like jellyroll fold" evidence="5">
    <location>
        <begin position="329"/>
        <end position="463"/>
    </location>
</feature>
<dbReference type="Gene3D" id="2.60.120.200">
    <property type="match status" value="1"/>
</dbReference>
<evidence type="ECO:0000256" key="3">
    <source>
        <dbReference type="SAM" id="MobiDB-lite"/>
    </source>
</evidence>
<reference evidence="6" key="1">
    <citation type="submission" date="2020-05" db="EMBL/GenBank/DDBJ databases">
        <authorList>
            <person name="Chiriac C."/>
            <person name="Salcher M."/>
            <person name="Ghai R."/>
            <person name="Kavagutti S V."/>
        </authorList>
    </citation>
    <scope>NUCLEOTIDE SEQUENCE</scope>
</reference>
<dbReference type="SMART" id="SM00560">
    <property type="entry name" value="LamGL"/>
    <property type="match status" value="1"/>
</dbReference>
<name>A0A6J7ELZ7_9ZZZZ</name>
<proteinExistence type="predicted"/>
<evidence type="ECO:0000313" key="6">
    <source>
        <dbReference type="EMBL" id="CAB4884417.1"/>
    </source>
</evidence>
<accession>A0A6J7ELZ7</accession>
<feature type="compositionally biased region" description="Gly residues" evidence="3">
    <location>
        <begin position="661"/>
        <end position="670"/>
    </location>
</feature>
<feature type="transmembrane region" description="Helical" evidence="4">
    <location>
        <begin position="12"/>
        <end position="29"/>
    </location>
</feature>
<organism evidence="6">
    <name type="scientific">freshwater metagenome</name>
    <dbReference type="NCBI Taxonomy" id="449393"/>
    <lineage>
        <taxon>unclassified sequences</taxon>
        <taxon>metagenomes</taxon>
        <taxon>ecological metagenomes</taxon>
    </lineage>
</organism>
<dbReference type="InterPro" id="IPR006558">
    <property type="entry name" value="LamG-like"/>
</dbReference>
<keyword evidence="4" id="KW-1133">Transmembrane helix</keyword>
<dbReference type="InterPro" id="IPR049304">
    <property type="entry name" value="Gly_rich_dom"/>
</dbReference>
<keyword evidence="4" id="KW-0812">Transmembrane</keyword>
<keyword evidence="4" id="KW-0472">Membrane</keyword>
<keyword evidence="1" id="KW-0732">Signal</keyword>
<feature type="compositionally biased region" description="Gly residues" evidence="3">
    <location>
        <begin position="640"/>
        <end position="650"/>
    </location>
</feature>
<dbReference type="Pfam" id="PF13385">
    <property type="entry name" value="Laminin_G_3"/>
    <property type="match status" value="1"/>
</dbReference>
<dbReference type="InterPro" id="IPR013320">
    <property type="entry name" value="ConA-like_dom_sf"/>
</dbReference>
<dbReference type="SUPFAM" id="SSF49899">
    <property type="entry name" value="Concanavalin A-like lectins/glucanases"/>
    <property type="match status" value="1"/>
</dbReference>
<dbReference type="EMBL" id="CAFBLZ010000027">
    <property type="protein sequence ID" value="CAB4884417.1"/>
    <property type="molecule type" value="Genomic_DNA"/>
</dbReference>
<gene>
    <name evidence="6" type="ORF">UFOPK3482_00460</name>
</gene>
<protein>
    <submittedName>
        <fullName evidence="6">Unannotated protein</fullName>
    </submittedName>
</protein>
<evidence type="ECO:0000256" key="1">
    <source>
        <dbReference type="ARBA" id="ARBA00022729"/>
    </source>
</evidence>
<sequence length="1510" mass="153335">MVKIQARISRSLVTIIALTFIQIVVSPFISAPVASAYTQAASVAGTTFGGTGGSNNASAIDCTNGVVTGISTSSTNNSGSFITAFSYTCRTINDDSSLSATTNTISPFATPNTADTCSSGLVAVGVRVTEANDGAKYIGAVGLICGKFLSKASQELRTIIPNIAVTGGVTSSYTCDAGKVVVGFRLRTGAGVDQLIPRCAAFTSFVYSAISVPTVASNGARTASVSFTAPTTNIADTALTETITATASNGDILRFSASSSPSTISGLIAGESYTITVSGYNAYGTSAATGSAVLDPNPVVNSEIDYALNFNGTSQYAGAPDNAIFELSASFTLEAWVNPTEVSNTYTILCKENSYQLFISGGFYGIGFSTNGTTLNYLPNTIPAAANEWHHIAVVRTSTSLNYDFYLDGVLVETADADALTSGVGPSNNSESFTIGARGNSASYKFVGKIDQVAAFNAARTASQIASDMNSHLASNTTSLNYYYDFNEGSGSLLYNLDASATSTTDLTITSGATFFDVKETDTVTQSGYTLIKFPRTYITNLGGWKSPGSRISYTSLVVAGGGAGGARVSTSAGGGGGAGGMVESAARIADTNTVFGIRVGQGGFGSRTGTMTTIATGANGQNSIIQWGPSASPSLVTANGGGGGAGGYGSPPSDSSYNGSSGGSGGGASGSNTAGYAGGTSTQTSSGIDLGYGNIGGSNPGCSGYRSAGGGGGAGGVGETPAVCTKSGNGGAGRTSTITGLLYAGGGGGGSSAENVSVTAGTGGSGGGAAGGSGNRVGLTSEYLGNAGTSGTGGGGGGVGVSSGVIRGGAGGSGVVVIKFLTSPIPVYTSPVSDTTTAGLTYTFTVGGTAAVGMVRTYLWQSSTDTGTSWSNISTGSGFRTSSYTTPILETTTSGSRNQYRVIVTDTDTASTLSDTSTGVYLVINPRITISGSYSINKYGIAHTDVFTVAANTGTGVKTIKRTSTAKSNITWDTSTANIARITVAAGLTAGTYYDTLTVTDEKLATLEYPLTITVLKADTATITVASRNDTYTASSLTYVDTFTAVGLVAGDSLTSVSYGFTGIANDGVVFNLAARPAIAGDYQIIPIYTLANAASYESITVVNGQLTINRKLRTTTITTKPTTLKYSDTSTIVASTSEGTGDGTLSVTSLNQSLCTFTGFVLQAIDASGNCLYTATMGRGNNYETATSISYSTALALADTVTVTVLPISATTYSESQALITPQISISGLKLTDTATATSASFSYNSATSPTTFSVTKPTNSDTYTVQANSLTLTLGSLNRYQGVTYIDQTFRINRAQQAQLALAQYVATFGQPYSAYVFGGSGTGAITQTVTAGTAQGCEVTSGNISTTTQGTCILNAVKEQDQNYETATVSAEIYFLIWLTSSPVSTVGTGTNINLGGDTTFVVDPNRAPSISSVTYVPTYCVGPFCSMAHFDIEGIGFGQQGNTNTIVKFWRNKVVVWEDVAYTTNYVVSDTLIRIANIPSGATTGKITITTANGIAVSPEDWVAP</sequence>
<feature type="compositionally biased region" description="Low complexity" evidence="3">
    <location>
        <begin position="651"/>
        <end position="660"/>
    </location>
</feature>
<evidence type="ECO:0000256" key="2">
    <source>
        <dbReference type="ARBA" id="ARBA00023157"/>
    </source>
</evidence>
<dbReference type="Pfam" id="PF21722">
    <property type="entry name" value="Gly_rich_2"/>
    <property type="match status" value="1"/>
</dbReference>
<evidence type="ECO:0000259" key="5">
    <source>
        <dbReference type="SMART" id="SM00560"/>
    </source>
</evidence>
<feature type="compositionally biased region" description="Polar residues" evidence="3">
    <location>
        <begin position="626"/>
        <end position="637"/>
    </location>
</feature>
<feature type="region of interest" description="Disordered" evidence="3">
    <location>
        <begin position="626"/>
        <end position="670"/>
    </location>
</feature>